<dbReference type="GO" id="GO:0016787">
    <property type="term" value="F:hydrolase activity"/>
    <property type="evidence" value="ECO:0007669"/>
    <property type="project" value="UniProtKB-KW"/>
</dbReference>
<dbReference type="GO" id="GO:0046872">
    <property type="term" value="F:metal ion binding"/>
    <property type="evidence" value="ECO:0007669"/>
    <property type="project" value="UniProtKB-KW"/>
</dbReference>
<proteinExistence type="predicted"/>
<dbReference type="OrthoDB" id="4377304at2"/>
<dbReference type="InterPro" id="IPR002716">
    <property type="entry name" value="PIN_dom"/>
</dbReference>
<name>A0A5M7BJZ0_SACHI</name>
<dbReference type="InterPro" id="IPR029060">
    <property type="entry name" value="PIN-like_dom_sf"/>
</dbReference>
<feature type="domain" description="PIN" evidence="5">
    <location>
        <begin position="11"/>
        <end position="57"/>
    </location>
</feature>
<keyword evidence="3" id="KW-0378">Hydrolase</keyword>
<dbReference type="GO" id="GO:0004518">
    <property type="term" value="F:nuclease activity"/>
    <property type="evidence" value="ECO:0007669"/>
    <property type="project" value="UniProtKB-KW"/>
</dbReference>
<evidence type="ECO:0000256" key="1">
    <source>
        <dbReference type="ARBA" id="ARBA00022722"/>
    </source>
</evidence>
<dbReference type="SMR" id="A0A5M7BJZ0"/>
<reference evidence="6 7" key="1">
    <citation type="submission" date="2019-09" db="EMBL/GenBank/DDBJ databases">
        <title>Draft genome sequence of the thermophilic Saccharopolyspora hirsuta VKM Ac-666T.</title>
        <authorList>
            <person name="Lobastova T.G."/>
            <person name="Fokina V."/>
            <person name="Bragin E.Y."/>
            <person name="Shtratnikova V.Y."/>
            <person name="Starodumova I.P."/>
            <person name="Tarlachkov S.V."/>
            <person name="Donova M.V."/>
        </authorList>
    </citation>
    <scope>NUCLEOTIDE SEQUENCE [LARGE SCALE GENOMIC DNA]</scope>
    <source>
        <strain evidence="6 7">VKM Ac-666</strain>
    </source>
</reference>
<dbReference type="RefSeq" id="WP_150068867.1">
    <property type="nucleotide sequence ID" value="NZ_VWPH01000011.1"/>
</dbReference>
<evidence type="ECO:0000259" key="5">
    <source>
        <dbReference type="Pfam" id="PF01850"/>
    </source>
</evidence>
<dbReference type="EMBL" id="VWPH01000011">
    <property type="protein sequence ID" value="KAA5830012.1"/>
    <property type="molecule type" value="Genomic_DNA"/>
</dbReference>
<dbReference type="Gene3D" id="3.40.50.1010">
    <property type="entry name" value="5'-nuclease"/>
    <property type="match status" value="1"/>
</dbReference>
<keyword evidence="1" id="KW-0540">Nuclease</keyword>
<dbReference type="Pfam" id="PF01850">
    <property type="entry name" value="PIN"/>
    <property type="match status" value="1"/>
</dbReference>
<keyword evidence="2" id="KW-0479">Metal-binding</keyword>
<protein>
    <recommendedName>
        <fullName evidence="5">PIN domain-containing protein</fullName>
    </recommendedName>
</protein>
<dbReference type="AlphaFoldDB" id="A0A5M7BJZ0"/>
<evidence type="ECO:0000256" key="3">
    <source>
        <dbReference type="ARBA" id="ARBA00022801"/>
    </source>
</evidence>
<accession>A0A5M7BJZ0</accession>
<dbReference type="SUPFAM" id="SSF88723">
    <property type="entry name" value="PIN domain-like"/>
    <property type="match status" value="1"/>
</dbReference>
<evidence type="ECO:0000256" key="2">
    <source>
        <dbReference type="ARBA" id="ARBA00022723"/>
    </source>
</evidence>
<gene>
    <name evidence="6" type="ORF">F1721_23145</name>
</gene>
<keyword evidence="4" id="KW-0460">Magnesium</keyword>
<evidence type="ECO:0000313" key="7">
    <source>
        <dbReference type="Proteomes" id="UP000323946"/>
    </source>
</evidence>
<dbReference type="Proteomes" id="UP000323946">
    <property type="component" value="Unassembled WGS sequence"/>
</dbReference>
<organism evidence="6 7">
    <name type="scientific">Saccharopolyspora hirsuta</name>
    <dbReference type="NCBI Taxonomy" id="1837"/>
    <lineage>
        <taxon>Bacteria</taxon>
        <taxon>Bacillati</taxon>
        <taxon>Actinomycetota</taxon>
        <taxon>Actinomycetes</taxon>
        <taxon>Pseudonocardiales</taxon>
        <taxon>Pseudonocardiaceae</taxon>
        <taxon>Saccharopolyspora</taxon>
    </lineage>
</organism>
<evidence type="ECO:0000313" key="6">
    <source>
        <dbReference type="EMBL" id="KAA5830012.1"/>
    </source>
</evidence>
<sequence>MRCAAWWTAVAPTSALADAARELRGAISFCDALHVALAASLDVPLLTADAELSRAPKLPCKVEVVG</sequence>
<evidence type="ECO:0000256" key="4">
    <source>
        <dbReference type="ARBA" id="ARBA00022842"/>
    </source>
</evidence>
<keyword evidence="7" id="KW-1185">Reference proteome</keyword>
<comment type="caution">
    <text evidence="6">The sequence shown here is derived from an EMBL/GenBank/DDBJ whole genome shotgun (WGS) entry which is preliminary data.</text>
</comment>